<keyword evidence="3" id="KW-1185">Reference proteome</keyword>
<organism evidence="2 3">
    <name type="scientific">Lophium mytilinum</name>
    <dbReference type="NCBI Taxonomy" id="390894"/>
    <lineage>
        <taxon>Eukaryota</taxon>
        <taxon>Fungi</taxon>
        <taxon>Dikarya</taxon>
        <taxon>Ascomycota</taxon>
        <taxon>Pezizomycotina</taxon>
        <taxon>Dothideomycetes</taxon>
        <taxon>Pleosporomycetidae</taxon>
        <taxon>Mytilinidiales</taxon>
        <taxon>Mytilinidiaceae</taxon>
        <taxon>Lophium</taxon>
    </lineage>
</organism>
<feature type="compositionally biased region" description="Polar residues" evidence="1">
    <location>
        <begin position="48"/>
        <end position="66"/>
    </location>
</feature>
<dbReference type="Proteomes" id="UP000799750">
    <property type="component" value="Unassembled WGS sequence"/>
</dbReference>
<gene>
    <name evidence="2" type="ORF">BU16DRAFT_527055</name>
</gene>
<sequence>MDLIPDLQQHPQRSYPISTLNRLSFARQSKPDLHNHSSAPMLPPSEAPQLTITASKPTATQTYNRT</sequence>
<accession>A0A6A6QT83</accession>
<proteinExistence type="predicted"/>
<feature type="region of interest" description="Disordered" evidence="1">
    <location>
        <begin position="29"/>
        <end position="66"/>
    </location>
</feature>
<evidence type="ECO:0000256" key="1">
    <source>
        <dbReference type="SAM" id="MobiDB-lite"/>
    </source>
</evidence>
<evidence type="ECO:0000313" key="2">
    <source>
        <dbReference type="EMBL" id="KAF2495170.1"/>
    </source>
</evidence>
<reference evidence="2" key="1">
    <citation type="journal article" date="2020" name="Stud. Mycol.">
        <title>101 Dothideomycetes genomes: a test case for predicting lifestyles and emergence of pathogens.</title>
        <authorList>
            <person name="Haridas S."/>
            <person name="Albert R."/>
            <person name="Binder M."/>
            <person name="Bloem J."/>
            <person name="Labutti K."/>
            <person name="Salamov A."/>
            <person name="Andreopoulos B."/>
            <person name="Baker S."/>
            <person name="Barry K."/>
            <person name="Bills G."/>
            <person name="Bluhm B."/>
            <person name="Cannon C."/>
            <person name="Castanera R."/>
            <person name="Culley D."/>
            <person name="Daum C."/>
            <person name="Ezra D."/>
            <person name="Gonzalez J."/>
            <person name="Henrissat B."/>
            <person name="Kuo A."/>
            <person name="Liang C."/>
            <person name="Lipzen A."/>
            <person name="Lutzoni F."/>
            <person name="Magnuson J."/>
            <person name="Mondo S."/>
            <person name="Nolan M."/>
            <person name="Ohm R."/>
            <person name="Pangilinan J."/>
            <person name="Park H.-J."/>
            <person name="Ramirez L."/>
            <person name="Alfaro M."/>
            <person name="Sun H."/>
            <person name="Tritt A."/>
            <person name="Yoshinaga Y."/>
            <person name="Zwiers L.-H."/>
            <person name="Turgeon B."/>
            <person name="Goodwin S."/>
            <person name="Spatafora J."/>
            <person name="Crous P."/>
            <person name="Grigoriev I."/>
        </authorList>
    </citation>
    <scope>NUCLEOTIDE SEQUENCE</scope>
    <source>
        <strain evidence="2">CBS 269.34</strain>
    </source>
</reference>
<dbReference type="AlphaFoldDB" id="A0A6A6QT83"/>
<evidence type="ECO:0000313" key="3">
    <source>
        <dbReference type="Proteomes" id="UP000799750"/>
    </source>
</evidence>
<protein>
    <submittedName>
        <fullName evidence="2">Uncharacterized protein</fullName>
    </submittedName>
</protein>
<name>A0A6A6QT83_9PEZI</name>
<dbReference type="EMBL" id="MU004189">
    <property type="protein sequence ID" value="KAF2495170.1"/>
    <property type="molecule type" value="Genomic_DNA"/>
</dbReference>